<dbReference type="AlphaFoldDB" id="N1UDZ6"/>
<accession>N1UDZ6</accession>
<protein>
    <submittedName>
        <fullName evidence="1">Uncharacterized protein</fullName>
    </submittedName>
</protein>
<reference evidence="1 2" key="1">
    <citation type="submission" date="2013-02" db="EMBL/GenBank/DDBJ databases">
        <authorList>
            <person name="Harkins D.M."/>
            <person name="Durkin A.S."/>
            <person name="Brinkac L.M."/>
            <person name="Haft D.H."/>
            <person name="Selengut J.D."/>
            <person name="Sanka R."/>
            <person name="DePew J."/>
            <person name="Purushe J."/>
            <person name="Picardeau M."/>
            <person name="Werts C."/>
            <person name="Goarant C."/>
            <person name="Vinetz J.M."/>
            <person name="Sutton G.G."/>
            <person name="Nierman W.C."/>
            <person name="Fouts D.E."/>
        </authorList>
    </citation>
    <scope>NUCLEOTIDE SEQUENCE [LARGE SCALE GENOMIC DNA]</scope>
    <source>
        <strain evidence="1 2">200703203</strain>
    </source>
</reference>
<evidence type="ECO:0000313" key="2">
    <source>
        <dbReference type="Proteomes" id="UP000012220"/>
    </source>
</evidence>
<name>N1UDZ6_LEPIR</name>
<sequence length="74" mass="8766">MNTVHTQMDFRTWLLFFVGDPFTPERVLEKLRSLEDPDQARMIWKKLKRDRMLGEDFKGLKLDLLKKKGSGKKG</sequence>
<comment type="caution">
    <text evidence="1">The sequence shown here is derived from an EMBL/GenBank/DDBJ whole genome shotgun (WGS) entry which is preliminary data.</text>
</comment>
<organism evidence="1 2">
    <name type="scientific">Leptospira interrogans serovar Australis str. 200703203</name>
    <dbReference type="NCBI Taxonomy" id="1085541"/>
    <lineage>
        <taxon>Bacteria</taxon>
        <taxon>Pseudomonadati</taxon>
        <taxon>Spirochaetota</taxon>
        <taxon>Spirochaetia</taxon>
        <taxon>Leptospirales</taxon>
        <taxon>Leptospiraceae</taxon>
        <taxon>Leptospira</taxon>
    </lineage>
</organism>
<proteinExistence type="predicted"/>
<dbReference type="EMBL" id="AHNY02000191">
    <property type="protein sequence ID" value="EMY24493.1"/>
    <property type="molecule type" value="Genomic_DNA"/>
</dbReference>
<evidence type="ECO:0000313" key="1">
    <source>
        <dbReference type="EMBL" id="EMY24493.1"/>
    </source>
</evidence>
<dbReference type="Proteomes" id="UP000012220">
    <property type="component" value="Unassembled WGS sequence"/>
</dbReference>
<gene>
    <name evidence="1" type="ORF">LEP1GSC115_4873</name>
</gene>
<dbReference type="BioCyc" id="LINT1085541:G11IQ-3038-MONOMER"/>